<dbReference type="PANTHER" id="PTHR46767">
    <property type="entry name" value="LIM DOMAIN ONLY PROTEIN 7"/>
    <property type="match status" value="1"/>
</dbReference>
<feature type="compositionally biased region" description="Low complexity" evidence="1">
    <location>
        <begin position="576"/>
        <end position="589"/>
    </location>
</feature>
<dbReference type="Pfam" id="PF00595">
    <property type="entry name" value="PDZ"/>
    <property type="match status" value="1"/>
</dbReference>
<feature type="compositionally biased region" description="Polar residues" evidence="1">
    <location>
        <begin position="539"/>
        <end position="557"/>
    </location>
</feature>
<dbReference type="GO" id="GO:0030155">
    <property type="term" value="P:regulation of cell adhesion"/>
    <property type="evidence" value="ECO:0007669"/>
    <property type="project" value="InterPro"/>
</dbReference>
<evidence type="ECO:0000256" key="1">
    <source>
        <dbReference type="SAM" id="MobiDB-lite"/>
    </source>
</evidence>
<dbReference type="AlphaFoldDB" id="Q4RWC1"/>
<dbReference type="InterPro" id="IPR036034">
    <property type="entry name" value="PDZ_sf"/>
</dbReference>
<protein>
    <submittedName>
        <fullName evidence="3">(spotted green pufferfish) hypothetical protein</fullName>
    </submittedName>
</protein>
<dbReference type="EMBL" id="CAAE01014990">
    <property type="protein sequence ID" value="CAG07311.1"/>
    <property type="molecule type" value="Genomic_DNA"/>
</dbReference>
<feature type="domain" description="PDZ" evidence="2">
    <location>
        <begin position="187"/>
        <end position="268"/>
    </location>
</feature>
<evidence type="ECO:0000313" key="3">
    <source>
        <dbReference type="EMBL" id="CAG07311.1"/>
    </source>
</evidence>
<feature type="compositionally biased region" description="Polar residues" evidence="1">
    <location>
        <begin position="139"/>
        <end position="149"/>
    </location>
</feature>
<dbReference type="GO" id="GO:0023051">
    <property type="term" value="P:regulation of signaling"/>
    <property type="evidence" value="ECO:0007669"/>
    <property type="project" value="InterPro"/>
</dbReference>
<dbReference type="KEGG" id="tng:GSTEN00027935G001"/>
<name>Q4RWC1_TETNG</name>
<reference evidence="3" key="2">
    <citation type="submission" date="2004-02" db="EMBL/GenBank/DDBJ databases">
        <authorList>
            <consortium name="Genoscope"/>
            <consortium name="Whitehead Institute Centre for Genome Research"/>
        </authorList>
    </citation>
    <scope>NUCLEOTIDE SEQUENCE</scope>
</reference>
<feature type="compositionally biased region" description="Gly residues" evidence="1">
    <location>
        <begin position="606"/>
        <end position="617"/>
    </location>
</feature>
<dbReference type="InterPro" id="IPR029978">
    <property type="entry name" value="LMO-7"/>
</dbReference>
<reference evidence="3" key="1">
    <citation type="journal article" date="2004" name="Nature">
        <title>Genome duplication in the teleost fish Tetraodon nigroviridis reveals the early vertebrate proto-karyotype.</title>
        <authorList>
            <person name="Jaillon O."/>
            <person name="Aury J.-M."/>
            <person name="Brunet F."/>
            <person name="Petit J.-L."/>
            <person name="Stange-Thomann N."/>
            <person name="Mauceli E."/>
            <person name="Bouneau L."/>
            <person name="Fischer C."/>
            <person name="Ozouf-Costaz C."/>
            <person name="Bernot A."/>
            <person name="Nicaud S."/>
            <person name="Jaffe D."/>
            <person name="Fisher S."/>
            <person name="Lutfalla G."/>
            <person name="Dossat C."/>
            <person name="Segurens B."/>
            <person name="Dasilva C."/>
            <person name="Salanoubat M."/>
            <person name="Levy M."/>
            <person name="Boudet N."/>
            <person name="Castellano S."/>
            <person name="Anthouard V."/>
            <person name="Jubin C."/>
            <person name="Castelli V."/>
            <person name="Katinka M."/>
            <person name="Vacherie B."/>
            <person name="Biemont C."/>
            <person name="Skalli Z."/>
            <person name="Cattolico L."/>
            <person name="Poulain J."/>
            <person name="De Berardinis V."/>
            <person name="Cruaud C."/>
            <person name="Duprat S."/>
            <person name="Brottier P."/>
            <person name="Coutanceau J.-P."/>
            <person name="Gouzy J."/>
            <person name="Parra G."/>
            <person name="Lardier G."/>
            <person name="Chapple C."/>
            <person name="McKernan K.J."/>
            <person name="McEwan P."/>
            <person name="Bosak S."/>
            <person name="Kellis M."/>
            <person name="Volff J.-N."/>
            <person name="Guigo R."/>
            <person name="Zody M.C."/>
            <person name="Mesirov J."/>
            <person name="Lindblad-Toh K."/>
            <person name="Birren B."/>
            <person name="Nusbaum C."/>
            <person name="Kahn D."/>
            <person name="Robinson-Rechavi M."/>
            <person name="Laudet V."/>
            <person name="Schachter V."/>
            <person name="Quetier F."/>
            <person name="Saurin W."/>
            <person name="Scarpelli C."/>
            <person name="Wincker P."/>
            <person name="Lander E.S."/>
            <person name="Weissenbach J."/>
            <person name="Roest Crollius H."/>
        </authorList>
    </citation>
    <scope>NUCLEOTIDE SEQUENCE [LARGE SCALE GENOMIC DNA]</scope>
</reference>
<feature type="region of interest" description="Disordered" evidence="1">
    <location>
        <begin position="539"/>
        <end position="652"/>
    </location>
</feature>
<dbReference type="Gene3D" id="2.30.42.10">
    <property type="match status" value="1"/>
</dbReference>
<dbReference type="OrthoDB" id="15627at2759"/>
<feature type="region of interest" description="Disordered" evidence="1">
    <location>
        <begin position="132"/>
        <end position="151"/>
    </location>
</feature>
<feature type="compositionally biased region" description="Polar residues" evidence="1">
    <location>
        <begin position="590"/>
        <end position="599"/>
    </location>
</feature>
<accession>Q4RWC1</accession>
<feature type="compositionally biased region" description="Low complexity" evidence="1">
    <location>
        <begin position="618"/>
        <end position="646"/>
    </location>
</feature>
<dbReference type="PANTHER" id="PTHR46767:SF1">
    <property type="entry name" value="LIM DOMAIN ONLY PROTEIN 7"/>
    <property type="match status" value="1"/>
</dbReference>
<evidence type="ECO:0000259" key="2">
    <source>
        <dbReference type="PROSITE" id="PS50106"/>
    </source>
</evidence>
<sequence length="729" mass="81489">MAKTQLPARRRLCSSDPQLNIITQQHKHGIPDDGDFPDIEMDDVVYRKEKTQQAQLQRPLSGAPDNYVPMPVPEPWALPPDLKARLLCPPCPLTQEATTSKQDQVEKESHRPTDDMLIRKLGNCSEEFKTSLTGPECQMQESIDGSKSTSDIKLDSGIKRYEHLQKYREQIKESESKWQDENHCEMRISLNQKPNSSRDFGFQAVWDSTGARVTSIHAGSQAEMCQLQPGDEVLTVNRQQVAQMSYTDWKSCMEEALQEGSLVMDIRRHGKDNWDRDQPSLPFKSHKTINLTSTDHPILLGSSDKSPVGSSLNLTSRVSTDALVSKEPPTRTVIDVASSGVNGGFREEPLSTKNRGGSGSCVSALVFLCGGPEATMPDILVPPIIPPASRWSWDPEEERKRQEKWQREQERLLQEKYKRDQEKLQAEWLKAQQEIATNTQQQELDQEEKTPRKDVNVKQALWPWDRPLRSGPETQAQSQWAASELDLKRRYFLNAIRLRELERVNSGAVVDGRGPQPLSQANIERQQILNEMKKKTPLLTDSSWIRQRSSSTANTAKQADLPPMRRGESLDNLDARSSWRSSWTPRSNSYIPNYSQPPSAFSGGAVNYGGGLGGQRPGAGTPSSLSAQQSRLPSPLSPTRSPESRTNAGDSLQRNRECLGVEASAPKIQAYGTTLRQLLSPSLGCRPRGNEAGSGTGHPTGGFHFKPHSLHTEDLFVLQECSDYFIAII</sequence>
<proteinExistence type="predicted"/>
<gene>
    <name evidence="3" type="ORF">GSTENG00027935001</name>
</gene>
<dbReference type="InterPro" id="IPR001478">
    <property type="entry name" value="PDZ"/>
</dbReference>
<dbReference type="SUPFAM" id="SSF50156">
    <property type="entry name" value="PDZ domain-like"/>
    <property type="match status" value="1"/>
</dbReference>
<organism evidence="3">
    <name type="scientific">Tetraodon nigroviridis</name>
    <name type="common">Spotted green pufferfish</name>
    <name type="synonym">Chelonodon nigroviridis</name>
    <dbReference type="NCBI Taxonomy" id="99883"/>
    <lineage>
        <taxon>Eukaryota</taxon>
        <taxon>Metazoa</taxon>
        <taxon>Chordata</taxon>
        <taxon>Craniata</taxon>
        <taxon>Vertebrata</taxon>
        <taxon>Euteleostomi</taxon>
        <taxon>Actinopterygii</taxon>
        <taxon>Neopterygii</taxon>
        <taxon>Teleostei</taxon>
        <taxon>Neoteleostei</taxon>
        <taxon>Acanthomorphata</taxon>
        <taxon>Eupercaria</taxon>
        <taxon>Tetraodontiformes</taxon>
        <taxon>Tetradontoidea</taxon>
        <taxon>Tetraodontidae</taxon>
        <taxon>Tetraodon</taxon>
    </lineage>
</organism>
<comment type="caution">
    <text evidence="3">The sequence shown here is derived from an EMBL/GenBank/DDBJ whole genome shotgun (WGS) entry which is preliminary data.</text>
</comment>
<dbReference type="PROSITE" id="PS50106">
    <property type="entry name" value="PDZ"/>
    <property type="match status" value="1"/>
</dbReference>